<reference evidence="2" key="2">
    <citation type="submission" date="2021-03" db="EMBL/GenBank/DDBJ databases">
        <authorList>
            <person name="Jaffe A."/>
        </authorList>
    </citation>
    <scope>NUCLEOTIDE SEQUENCE</scope>
    <source>
        <strain evidence="2">RIFCSPHIGHO2_01_FULL_GW2011_AR10_43_9</strain>
    </source>
</reference>
<name>A0A7J4ISR2_9ARCH</name>
<dbReference type="AlphaFoldDB" id="A0A7J4ISR2"/>
<protein>
    <submittedName>
        <fullName evidence="1">Uncharacterized protein</fullName>
    </submittedName>
</protein>
<dbReference type="EMBL" id="DUFG01000018">
    <property type="protein sequence ID" value="HIH08502.1"/>
    <property type="molecule type" value="Genomic_DNA"/>
</dbReference>
<reference evidence="1" key="1">
    <citation type="journal article" date="2020" name="bioRxiv">
        <title>A rank-normalized archaeal taxonomy based on genome phylogeny resolves widespread incomplete and uneven classifications.</title>
        <authorList>
            <person name="Rinke C."/>
            <person name="Chuvochina M."/>
            <person name="Mussig A.J."/>
            <person name="Chaumeil P.-A."/>
            <person name="Waite D.W."/>
            <person name="Whitman W.B."/>
            <person name="Parks D.H."/>
            <person name="Hugenholtz P."/>
        </authorList>
    </citation>
    <scope>NUCLEOTIDE SEQUENCE</scope>
    <source>
        <strain evidence="1">UBA10011</strain>
    </source>
</reference>
<dbReference type="Proteomes" id="UP000683213">
    <property type="component" value="Unassembled WGS sequence"/>
</dbReference>
<sequence>MATSATVLIPAKKIEEAKRLRDELDSLIETAEILNNKNLLESIKASEKDFKEGHFTTVGSKKELDEFFRR</sequence>
<evidence type="ECO:0000313" key="3">
    <source>
        <dbReference type="Proteomes" id="UP000577419"/>
    </source>
</evidence>
<dbReference type="Proteomes" id="UP000577419">
    <property type="component" value="Unassembled WGS sequence"/>
</dbReference>
<reference evidence="2" key="3">
    <citation type="submission" date="2021-05" db="EMBL/GenBank/DDBJ databases">
        <title>Protein family content uncovers lineage relationships and bacterial pathway maintenance mechanisms in DPANN archaea.</title>
        <authorList>
            <person name="Castelle C.J."/>
            <person name="Meheust R."/>
            <person name="Jaffe A.L."/>
            <person name="Seitz K."/>
            <person name="Gong X."/>
            <person name="Baker B.J."/>
            <person name="Banfield J.F."/>
        </authorList>
    </citation>
    <scope>NUCLEOTIDE SEQUENCE</scope>
    <source>
        <strain evidence="2">RIFCSPHIGHO2_01_FULL_GW2011_AR10_43_9</strain>
    </source>
</reference>
<evidence type="ECO:0000313" key="2">
    <source>
        <dbReference type="EMBL" id="MBS3059383.1"/>
    </source>
</evidence>
<dbReference type="Gene3D" id="1.10.1220.170">
    <property type="match status" value="1"/>
</dbReference>
<organism evidence="1 3">
    <name type="scientific">Candidatus Iainarchaeum sp</name>
    <dbReference type="NCBI Taxonomy" id="3101447"/>
    <lineage>
        <taxon>Archaea</taxon>
        <taxon>Candidatus Iainarchaeota</taxon>
        <taxon>Candidatus Iainarchaeia</taxon>
        <taxon>Candidatus Iainarchaeales</taxon>
        <taxon>Candidatus Iainarchaeaceae</taxon>
        <taxon>Candidatus Iainarchaeum</taxon>
    </lineage>
</organism>
<gene>
    <name evidence="1" type="ORF">HA237_03975</name>
    <name evidence="2" type="ORF">J4224_03080</name>
</gene>
<comment type="caution">
    <text evidence="1">The sequence shown here is derived from an EMBL/GenBank/DDBJ whole genome shotgun (WGS) entry which is preliminary data.</text>
</comment>
<accession>A0A7J4ISR2</accession>
<evidence type="ECO:0000313" key="1">
    <source>
        <dbReference type="EMBL" id="HIH08502.1"/>
    </source>
</evidence>
<proteinExistence type="predicted"/>
<dbReference type="EMBL" id="JAGVWF010000040">
    <property type="protein sequence ID" value="MBS3059383.1"/>
    <property type="molecule type" value="Genomic_DNA"/>
</dbReference>